<dbReference type="Gene3D" id="1.25.40.10">
    <property type="entry name" value="Tetratricopeptide repeat domain"/>
    <property type="match status" value="1"/>
</dbReference>
<gene>
    <name evidence="8" type="ORF">WN55_01315</name>
</gene>
<evidence type="ECO:0000256" key="2">
    <source>
        <dbReference type="ARBA" id="ARBA00022737"/>
    </source>
</evidence>
<evidence type="ECO:0000256" key="4">
    <source>
        <dbReference type="PROSITE-ProRule" id="PRU00277"/>
    </source>
</evidence>
<dbReference type="SUPFAM" id="SSF48452">
    <property type="entry name" value="TPR-like"/>
    <property type="match status" value="1"/>
</dbReference>
<accession>A0A154PEE0</accession>
<dbReference type="EMBL" id="KQ434875">
    <property type="protein sequence ID" value="KZC09784.1"/>
    <property type="molecule type" value="Genomic_DNA"/>
</dbReference>
<dbReference type="AlphaFoldDB" id="A0A154PEE0"/>
<dbReference type="InterPro" id="IPR019734">
    <property type="entry name" value="TPR_rpt"/>
</dbReference>
<keyword evidence="3 5" id="KW-0802">TPR repeat</keyword>
<dbReference type="InterPro" id="IPR001179">
    <property type="entry name" value="PPIase_FKBP_dom"/>
</dbReference>
<evidence type="ECO:0000256" key="6">
    <source>
        <dbReference type="SAM" id="Coils"/>
    </source>
</evidence>
<dbReference type="PROSITE" id="PS50293">
    <property type="entry name" value="TPR_REGION"/>
    <property type="match status" value="1"/>
</dbReference>
<evidence type="ECO:0000259" key="7">
    <source>
        <dbReference type="PROSITE" id="PS50059"/>
    </source>
</evidence>
<comment type="catalytic activity">
    <reaction evidence="4">
        <text>[protein]-peptidylproline (omega=180) = [protein]-peptidylproline (omega=0)</text>
        <dbReference type="Rhea" id="RHEA:16237"/>
        <dbReference type="Rhea" id="RHEA-COMP:10747"/>
        <dbReference type="Rhea" id="RHEA-COMP:10748"/>
        <dbReference type="ChEBI" id="CHEBI:83833"/>
        <dbReference type="ChEBI" id="CHEBI:83834"/>
        <dbReference type="EC" id="5.2.1.8"/>
    </reaction>
</comment>
<dbReference type="GO" id="GO:0007283">
    <property type="term" value="P:spermatogenesis"/>
    <property type="evidence" value="ECO:0007669"/>
    <property type="project" value="TreeGrafter"/>
</dbReference>
<dbReference type="GO" id="GO:0051879">
    <property type="term" value="F:Hsp90 protein binding"/>
    <property type="evidence" value="ECO:0007669"/>
    <property type="project" value="TreeGrafter"/>
</dbReference>
<keyword evidence="9" id="KW-1185">Reference proteome</keyword>
<dbReference type="Pfam" id="PF00254">
    <property type="entry name" value="FKBP_C"/>
    <property type="match status" value="1"/>
</dbReference>
<dbReference type="OMA" id="KHEIAIF"/>
<dbReference type="GO" id="GO:0034587">
    <property type="term" value="P:piRNA processing"/>
    <property type="evidence" value="ECO:0007669"/>
    <property type="project" value="TreeGrafter"/>
</dbReference>
<comment type="similarity">
    <text evidence="1">Belongs to the FKBP6 family.</text>
</comment>
<dbReference type="SUPFAM" id="SSF54534">
    <property type="entry name" value="FKBP-like"/>
    <property type="match status" value="1"/>
</dbReference>
<dbReference type="OrthoDB" id="8116123at2759"/>
<dbReference type="InterPro" id="IPR046357">
    <property type="entry name" value="PPIase_dom_sf"/>
</dbReference>
<sequence>MARCVNATQGFTLSDLTTQDGLVFEIGEYQGMDEEEFSYSPAIPLTNEEALNLLNMDDFQDGDDDNDNDDDDTTKDNSVSLFGISFDKLKTKMTDILGNGKIMKLLKQKGVGEIIPSNAQVTIKYMGHFEYNDEPFDSSFTRGGAETFLLGQGSLLPGLEIAISTMQKHEIAIFIVHSDLAYGRFGCAPRIPPNEQILFIVHLIDYLDNGSVKTLENLPIDERKIFANVVRGVSAKFNTAKDYFRRKKIKQAIREYAKAIQWLEEAQLQNDEDEEEFNKLVSRGYSNLAVCYNMENMPRRACNACNRVPMPSAKTHFNHGRALLKMGEYTKAMEQLQMAVAIEPNNEETIKEIRLVNEKQRKYLEIEKQLWANCLKTEQKEKKESSFAKVVRKMCETFSKDSQLLRQPLPESLTPEEDKCIREQAAAFGLSITKHKRYGREITYLNKYNY</sequence>
<keyword evidence="2" id="KW-0677">Repeat</keyword>
<keyword evidence="6" id="KW-0175">Coiled coil</keyword>
<dbReference type="GO" id="GO:0003755">
    <property type="term" value="F:peptidyl-prolyl cis-trans isomerase activity"/>
    <property type="evidence" value="ECO:0007669"/>
    <property type="project" value="UniProtKB-KW"/>
</dbReference>
<feature type="coiled-coil region" evidence="6">
    <location>
        <begin position="246"/>
        <end position="283"/>
    </location>
</feature>
<dbReference type="PROSITE" id="PS50059">
    <property type="entry name" value="FKBP_PPIASE"/>
    <property type="match status" value="1"/>
</dbReference>
<dbReference type="EC" id="5.2.1.8" evidence="4"/>
<name>A0A154PEE0_DUFNO</name>
<protein>
    <recommendedName>
        <fullName evidence="4">peptidylprolyl isomerase</fullName>
        <ecNumber evidence="4">5.2.1.8</ecNumber>
    </recommendedName>
</protein>
<evidence type="ECO:0000256" key="1">
    <source>
        <dbReference type="ARBA" id="ARBA00009648"/>
    </source>
</evidence>
<dbReference type="InterPro" id="IPR042282">
    <property type="entry name" value="FKBP6/shu"/>
</dbReference>
<feature type="repeat" description="TPR" evidence="5">
    <location>
        <begin position="313"/>
        <end position="346"/>
    </location>
</feature>
<evidence type="ECO:0000256" key="5">
    <source>
        <dbReference type="PROSITE-ProRule" id="PRU00339"/>
    </source>
</evidence>
<dbReference type="STRING" id="178035.A0A154PEE0"/>
<organism evidence="8 9">
    <name type="scientific">Dufourea novaeangliae</name>
    <name type="common">Sweat bee</name>
    <dbReference type="NCBI Taxonomy" id="178035"/>
    <lineage>
        <taxon>Eukaryota</taxon>
        <taxon>Metazoa</taxon>
        <taxon>Ecdysozoa</taxon>
        <taxon>Arthropoda</taxon>
        <taxon>Hexapoda</taxon>
        <taxon>Insecta</taxon>
        <taxon>Pterygota</taxon>
        <taxon>Neoptera</taxon>
        <taxon>Endopterygota</taxon>
        <taxon>Hymenoptera</taxon>
        <taxon>Apocrita</taxon>
        <taxon>Aculeata</taxon>
        <taxon>Apoidea</taxon>
        <taxon>Anthophila</taxon>
        <taxon>Halictidae</taxon>
        <taxon>Rophitinae</taxon>
        <taxon>Dufourea</taxon>
    </lineage>
</organism>
<dbReference type="PANTHER" id="PTHR46674">
    <property type="entry name" value="INACTIVE PEPTIDYL-PROLYL CIS-TRANS ISOMERASE FKBP6"/>
    <property type="match status" value="1"/>
</dbReference>
<evidence type="ECO:0000256" key="3">
    <source>
        <dbReference type="ARBA" id="ARBA00022803"/>
    </source>
</evidence>
<keyword evidence="4 8" id="KW-0413">Isomerase</keyword>
<dbReference type="GO" id="GO:0005737">
    <property type="term" value="C:cytoplasm"/>
    <property type="evidence" value="ECO:0007669"/>
    <property type="project" value="TreeGrafter"/>
</dbReference>
<dbReference type="Gene3D" id="3.10.50.40">
    <property type="match status" value="1"/>
</dbReference>
<evidence type="ECO:0000313" key="8">
    <source>
        <dbReference type="EMBL" id="KZC09784.1"/>
    </source>
</evidence>
<feature type="domain" description="PPIase FKBP-type" evidence="7">
    <location>
        <begin position="118"/>
        <end position="207"/>
    </location>
</feature>
<keyword evidence="4" id="KW-0697">Rotamase</keyword>
<evidence type="ECO:0000313" key="9">
    <source>
        <dbReference type="Proteomes" id="UP000076502"/>
    </source>
</evidence>
<reference evidence="8 9" key="1">
    <citation type="submission" date="2015-07" db="EMBL/GenBank/DDBJ databases">
        <title>The genome of Dufourea novaeangliae.</title>
        <authorList>
            <person name="Pan H."/>
            <person name="Kapheim K."/>
        </authorList>
    </citation>
    <scope>NUCLEOTIDE SEQUENCE [LARGE SCALE GENOMIC DNA]</scope>
    <source>
        <strain evidence="8">0120121106</strain>
        <tissue evidence="8">Whole body</tissue>
    </source>
</reference>
<dbReference type="SMART" id="SM00028">
    <property type="entry name" value="TPR"/>
    <property type="match status" value="2"/>
</dbReference>
<dbReference type="PANTHER" id="PTHR46674:SF1">
    <property type="entry name" value="INACTIVE PEPTIDYL-PROLYL CIS-TRANS ISOMERASE FKBP6"/>
    <property type="match status" value="1"/>
</dbReference>
<dbReference type="Proteomes" id="UP000076502">
    <property type="component" value="Unassembled WGS sequence"/>
</dbReference>
<proteinExistence type="inferred from homology"/>
<dbReference type="PROSITE" id="PS50005">
    <property type="entry name" value="TPR"/>
    <property type="match status" value="1"/>
</dbReference>
<dbReference type="InterPro" id="IPR011990">
    <property type="entry name" value="TPR-like_helical_dom_sf"/>
</dbReference>